<gene>
    <name evidence="1" type="ORF">I9054_018720</name>
</gene>
<evidence type="ECO:0000313" key="2">
    <source>
        <dbReference type="Proteomes" id="UP000644140"/>
    </source>
</evidence>
<dbReference type="Proteomes" id="UP000644140">
    <property type="component" value="Chromosome"/>
</dbReference>
<dbReference type="EMBL" id="CP092085">
    <property type="protein sequence ID" value="UUN97342.1"/>
    <property type="molecule type" value="Genomic_DNA"/>
</dbReference>
<dbReference type="RefSeq" id="WP_151780513.1">
    <property type="nucleotide sequence ID" value="NZ_BKNL01000001.1"/>
</dbReference>
<evidence type="ECO:0000313" key="1">
    <source>
        <dbReference type="EMBL" id="UUN97342.1"/>
    </source>
</evidence>
<name>A0A8I1AHB7_ACIBZ</name>
<proteinExistence type="predicted"/>
<reference evidence="1" key="1">
    <citation type="submission" date="2022-02" db="EMBL/GenBank/DDBJ databases">
        <title>Characterization of Tn125 harboring carbapenem-resistant Acinetobacter bereziniae clinical isolates.</title>
        <authorList>
            <person name="Wong N.-K."/>
            <person name="Pan Q."/>
        </authorList>
    </citation>
    <scope>NUCLEOTIDE SEQUENCE</scope>
    <source>
        <strain evidence="1">GD03393</strain>
    </source>
</reference>
<protein>
    <submittedName>
        <fullName evidence="1">Uncharacterized protein</fullName>
    </submittedName>
</protein>
<accession>A0A8I1AHB7</accession>
<organism evidence="1 2">
    <name type="scientific">Acinetobacter bereziniae</name>
    <name type="common">Acinetobacter genomosp. 10</name>
    <dbReference type="NCBI Taxonomy" id="106648"/>
    <lineage>
        <taxon>Bacteria</taxon>
        <taxon>Pseudomonadati</taxon>
        <taxon>Pseudomonadota</taxon>
        <taxon>Gammaproteobacteria</taxon>
        <taxon>Moraxellales</taxon>
        <taxon>Moraxellaceae</taxon>
        <taxon>Acinetobacter</taxon>
    </lineage>
</organism>
<sequence length="124" mass="13106">MKKILLTMIILIVPSFTMAALISTSELKNMDCDALAVEKANANRVLTSSNSNAATKTISKWASLASSALSSFGGDSEVATKAGGFANKVANQSEAEQKDAQLFADAQANVENISIYQKSKKCNL</sequence>
<dbReference type="AlphaFoldDB" id="A0A8I1AHB7"/>